<sequence>MNVGLRATLTGDATMGWIRKLNIYGANGTVNLLLDYVRVRDAQGVGVTGLRAKDFKIVRLNPWAEHPAGESLPIRYLSEKLGIPDSPAGSYVLGLGTLDDESGPRE</sequence>
<name>A0ABP2PJD7_9BURK</name>
<reference evidence="1 2" key="1">
    <citation type="journal article" date="2012" name="J. Bacteriol.">
        <title>Draft Genome Sequence of the Soil Bacterium Burkholderia terrae Strain BS001, Which Interacts with Fungal Surface Structures.</title>
        <authorList>
            <person name="Nazir R."/>
            <person name="Hansen M.A."/>
            <person name="Sorensen S."/>
            <person name="van Elsas J.D."/>
        </authorList>
    </citation>
    <scope>NUCLEOTIDE SEQUENCE [LARGE SCALE GENOMIC DNA]</scope>
    <source>
        <strain evidence="1 2">BS001</strain>
    </source>
</reference>
<organism evidence="1 2">
    <name type="scientific">Paraburkholderia hospita</name>
    <dbReference type="NCBI Taxonomy" id="169430"/>
    <lineage>
        <taxon>Bacteria</taxon>
        <taxon>Pseudomonadati</taxon>
        <taxon>Pseudomonadota</taxon>
        <taxon>Betaproteobacteria</taxon>
        <taxon>Burkholderiales</taxon>
        <taxon>Burkholderiaceae</taxon>
        <taxon>Paraburkholderia</taxon>
    </lineage>
</organism>
<gene>
    <name evidence="1" type="ORF">WQE_28749</name>
</gene>
<dbReference type="EMBL" id="AKAU01000150">
    <property type="protein sequence ID" value="EIM97549.1"/>
    <property type="molecule type" value="Genomic_DNA"/>
</dbReference>
<accession>A0ABP2PJD7</accession>
<comment type="caution">
    <text evidence="1">The sequence shown here is derived from an EMBL/GenBank/DDBJ whole genome shotgun (WGS) entry which is preliminary data.</text>
</comment>
<evidence type="ECO:0000313" key="1">
    <source>
        <dbReference type="EMBL" id="EIM97549.1"/>
    </source>
</evidence>
<protein>
    <submittedName>
        <fullName evidence="1">Uncharacterized protein</fullName>
    </submittedName>
</protein>
<dbReference type="Proteomes" id="UP000004980">
    <property type="component" value="Unassembled WGS sequence"/>
</dbReference>
<dbReference type="RefSeq" id="WP_007587277.1">
    <property type="nucleotide sequence ID" value="NZ_NFVD01000041.1"/>
</dbReference>
<keyword evidence="2" id="KW-1185">Reference proteome</keyword>
<evidence type="ECO:0000313" key="2">
    <source>
        <dbReference type="Proteomes" id="UP000004980"/>
    </source>
</evidence>
<proteinExistence type="predicted"/>